<dbReference type="InterPro" id="IPR019775">
    <property type="entry name" value="WD40_repeat_CS"/>
</dbReference>
<dbReference type="PROSITE" id="PS50294">
    <property type="entry name" value="WD_REPEATS_REGION"/>
    <property type="match status" value="1"/>
</dbReference>
<evidence type="ECO:0000313" key="9">
    <source>
        <dbReference type="Proteomes" id="UP000887540"/>
    </source>
</evidence>
<evidence type="ECO:0000256" key="3">
    <source>
        <dbReference type="ARBA" id="ARBA00022737"/>
    </source>
</evidence>
<evidence type="ECO:0000259" key="8">
    <source>
        <dbReference type="PROSITE" id="PS50178"/>
    </source>
</evidence>
<keyword evidence="5" id="KW-0862">Zinc</keyword>
<sequence length="411" mass="46243">MSAIINQRPSSSATSIGEGIKPELIQKTESQIARITSIYLLTKEEGFVIISEDRTVKFFLKRDSGQFWPSIAEYMPHVPTKFVYDEELMCLLVGLVNGAVYDFEVSEDMNSMTKKRQWNAHTSSITGLFISNSAQMVFSCSKDKSIVWHCSETGYKVGSFVLEAQCTAMQFDVDSKFVFVGDYSGSVFVLRIVGNSAQLVSKLSAHTGSITDLAWDASRQLLFSASSDSLVIMWDIGGKKGNCYELSGHDSKLTCLALASQAARLFSVDDTGSLWCWDLRAKRITAPAWRDNDRCELCDVPFFWNVKIMWDRKCVGVRRHHCRTCGNSVCGSCCNNFTIFPAMGFEKPARICKTCNTKMQQYPEQFDLTPLATKSEFRHGVISMHLQERQGKLVTVGYDRVIMTWDISKML</sequence>
<dbReference type="InterPro" id="IPR015943">
    <property type="entry name" value="WD40/YVTN_repeat-like_dom_sf"/>
</dbReference>
<dbReference type="GO" id="GO:0008270">
    <property type="term" value="F:zinc ion binding"/>
    <property type="evidence" value="ECO:0007669"/>
    <property type="project" value="UniProtKB-KW"/>
</dbReference>
<dbReference type="WBParaSite" id="ACRNAN_scaffold1054.g30907.t1">
    <property type="protein sequence ID" value="ACRNAN_scaffold1054.g30907.t1"/>
    <property type="gene ID" value="ACRNAN_scaffold1054.g30907"/>
</dbReference>
<dbReference type="Gene3D" id="2.130.10.10">
    <property type="entry name" value="YVTN repeat-like/Quinoprotein amine dehydrogenase"/>
    <property type="match status" value="2"/>
</dbReference>
<dbReference type="AlphaFoldDB" id="A0A914CG97"/>
<dbReference type="PROSITE" id="PS50082">
    <property type="entry name" value="WD_REPEATS_2"/>
    <property type="match status" value="2"/>
</dbReference>
<proteinExistence type="predicted"/>
<organism evidence="9 10">
    <name type="scientific">Acrobeloides nanus</name>
    <dbReference type="NCBI Taxonomy" id="290746"/>
    <lineage>
        <taxon>Eukaryota</taxon>
        <taxon>Metazoa</taxon>
        <taxon>Ecdysozoa</taxon>
        <taxon>Nematoda</taxon>
        <taxon>Chromadorea</taxon>
        <taxon>Rhabditida</taxon>
        <taxon>Tylenchina</taxon>
        <taxon>Cephalobomorpha</taxon>
        <taxon>Cephaloboidea</taxon>
        <taxon>Cephalobidae</taxon>
        <taxon>Acrobeloides</taxon>
    </lineage>
</organism>
<dbReference type="SMART" id="SM00064">
    <property type="entry name" value="FYVE"/>
    <property type="match status" value="1"/>
</dbReference>
<dbReference type="PROSITE" id="PS00678">
    <property type="entry name" value="WD_REPEATS_1"/>
    <property type="match status" value="2"/>
</dbReference>
<dbReference type="SMART" id="SM00320">
    <property type="entry name" value="WD40"/>
    <property type="match status" value="6"/>
</dbReference>
<dbReference type="InterPro" id="IPR036322">
    <property type="entry name" value="WD40_repeat_dom_sf"/>
</dbReference>
<dbReference type="InterPro" id="IPR011011">
    <property type="entry name" value="Znf_FYVE_PHD"/>
</dbReference>
<evidence type="ECO:0000256" key="1">
    <source>
        <dbReference type="ARBA" id="ARBA00022574"/>
    </source>
</evidence>
<dbReference type="InterPro" id="IPR042234">
    <property type="entry name" value="WDFY1/WDFY2"/>
</dbReference>
<dbReference type="Gene3D" id="3.30.40.10">
    <property type="entry name" value="Zinc/RING finger domain, C3HC4 (zinc finger)"/>
    <property type="match status" value="1"/>
</dbReference>
<dbReference type="Pfam" id="PF00400">
    <property type="entry name" value="WD40"/>
    <property type="match status" value="3"/>
</dbReference>
<accession>A0A914CG97</accession>
<dbReference type="InterPro" id="IPR013083">
    <property type="entry name" value="Znf_RING/FYVE/PHD"/>
</dbReference>
<dbReference type="Proteomes" id="UP000887540">
    <property type="component" value="Unplaced"/>
</dbReference>
<dbReference type="PANTHER" id="PTHR46189">
    <property type="entry name" value="LD41958P"/>
    <property type="match status" value="1"/>
</dbReference>
<dbReference type="FunFam" id="3.30.40.10:FF:000105">
    <property type="entry name" value="WD repeat and FYVE domain-containing protein 2"/>
    <property type="match status" value="1"/>
</dbReference>
<name>A0A914CG97_9BILA</name>
<dbReference type="PROSITE" id="PS50178">
    <property type="entry name" value="ZF_FYVE"/>
    <property type="match status" value="1"/>
</dbReference>
<evidence type="ECO:0000256" key="6">
    <source>
        <dbReference type="PROSITE-ProRule" id="PRU00091"/>
    </source>
</evidence>
<evidence type="ECO:0000256" key="5">
    <source>
        <dbReference type="ARBA" id="ARBA00022833"/>
    </source>
</evidence>
<evidence type="ECO:0000256" key="7">
    <source>
        <dbReference type="PROSITE-ProRule" id="PRU00221"/>
    </source>
</evidence>
<keyword evidence="1 7" id="KW-0853">WD repeat</keyword>
<evidence type="ECO:0000313" key="10">
    <source>
        <dbReference type="WBParaSite" id="ACRNAN_scaffold1054.g30907.t1"/>
    </source>
</evidence>
<dbReference type="SUPFAM" id="SSF57903">
    <property type="entry name" value="FYVE/PHD zinc finger"/>
    <property type="match status" value="1"/>
</dbReference>
<keyword evidence="2" id="KW-0479">Metal-binding</keyword>
<feature type="repeat" description="WD" evidence="7">
    <location>
        <begin position="246"/>
        <end position="287"/>
    </location>
</feature>
<dbReference type="SUPFAM" id="SSF50978">
    <property type="entry name" value="WD40 repeat-like"/>
    <property type="match status" value="1"/>
</dbReference>
<keyword evidence="3" id="KW-0677">Repeat</keyword>
<dbReference type="InterPro" id="IPR001680">
    <property type="entry name" value="WD40_rpt"/>
</dbReference>
<feature type="domain" description="FYVE-type" evidence="8">
    <location>
        <begin position="289"/>
        <end position="360"/>
    </location>
</feature>
<protein>
    <submittedName>
        <fullName evidence="10">FYVE-type domain-containing protein</fullName>
    </submittedName>
</protein>
<evidence type="ECO:0000256" key="2">
    <source>
        <dbReference type="ARBA" id="ARBA00022723"/>
    </source>
</evidence>
<dbReference type="GO" id="GO:0005769">
    <property type="term" value="C:early endosome"/>
    <property type="evidence" value="ECO:0007669"/>
    <property type="project" value="TreeGrafter"/>
</dbReference>
<dbReference type="InterPro" id="IPR000306">
    <property type="entry name" value="Znf_FYVE"/>
</dbReference>
<dbReference type="PANTHER" id="PTHR46189:SF1">
    <property type="entry name" value="LD41958P"/>
    <property type="match status" value="1"/>
</dbReference>
<feature type="repeat" description="WD" evidence="7">
    <location>
        <begin position="203"/>
        <end position="236"/>
    </location>
</feature>
<dbReference type="Pfam" id="PF01363">
    <property type="entry name" value="FYVE"/>
    <property type="match status" value="1"/>
</dbReference>
<keyword evidence="9" id="KW-1185">Reference proteome</keyword>
<dbReference type="InterPro" id="IPR017455">
    <property type="entry name" value="Znf_FYVE-rel"/>
</dbReference>
<evidence type="ECO:0000256" key="4">
    <source>
        <dbReference type="ARBA" id="ARBA00022771"/>
    </source>
</evidence>
<keyword evidence="4 6" id="KW-0863">Zinc-finger</keyword>
<reference evidence="10" key="1">
    <citation type="submission" date="2022-11" db="UniProtKB">
        <authorList>
            <consortium name="WormBaseParasite"/>
        </authorList>
    </citation>
    <scope>IDENTIFICATION</scope>
</reference>